<dbReference type="InterPro" id="IPR011711">
    <property type="entry name" value="GntR_C"/>
</dbReference>
<dbReference type="RefSeq" id="WP_002583649.1">
    <property type="nucleotide sequence ID" value="NZ_KB851018.1"/>
</dbReference>
<dbReference type="GO" id="GO:0003700">
    <property type="term" value="F:DNA-binding transcription factor activity"/>
    <property type="evidence" value="ECO:0007669"/>
    <property type="project" value="InterPro"/>
</dbReference>
<evidence type="ECO:0000256" key="3">
    <source>
        <dbReference type="ARBA" id="ARBA00023163"/>
    </source>
</evidence>
<comment type="caution">
    <text evidence="5">The sequence shown here is derived from an EMBL/GenBank/DDBJ whole genome shotgun (WGS) entry which is preliminary data.</text>
</comment>
<protein>
    <recommendedName>
        <fullName evidence="4">HTH gntR-type domain-containing protein</fullName>
    </recommendedName>
</protein>
<dbReference type="InterPro" id="IPR036388">
    <property type="entry name" value="WH-like_DNA-bd_sf"/>
</dbReference>
<dbReference type="CDD" id="cd07377">
    <property type="entry name" value="WHTH_GntR"/>
    <property type="match status" value="1"/>
</dbReference>
<evidence type="ECO:0000256" key="2">
    <source>
        <dbReference type="ARBA" id="ARBA00023125"/>
    </source>
</evidence>
<feature type="domain" description="HTH gntR-type" evidence="4">
    <location>
        <begin position="6"/>
        <end position="74"/>
    </location>
</feature>
<dbReference type="SUPFAM" id="SSF48008">
    <property type="entry name" value="GntR ligand-binding domain-like"/>
    <property type="match status" value="1"/>
</dbReference>
<dbReference type="AlphaFoldDB" id="A0A0E2HC02"/>
<keyword evidence="1" id="KW-0805">Transcription regulation</keyword>
<evidence type="ECO:0000313" key="5">
    <source>
        <dbReference type="EMBL" id="ENZ17425.1"/>
    </source>
</evidence>
<dbReference type="PROSITE" id="PS50949">
    <property type="entry name" value="HTH_GNTR"/>
    <property type="match status" value="1"/>
</dbReference>
<dbReference type="EMBL" id="AGYR01000014">
    <property type="protein sequence ID" value="ENZ17425.1"/>
    <property type="molecule type" value="Genomic_DNA"/>
</dbReference>
<name>A0A0E2HC02_9FIRM</name>
<dbReference type="Gene3D" id="1.20.120.530">
    <property type="entry name" value="GntR ligand-binding domain-like"/>
    <property type="match status" value="1"/>
</dbReference>
<organism evidence="5 6">
    <name type="scientific">[Clostridium] clostridioforme 90A8</name>
    <dbReference type="NCBI Taxonomy" id="999408"/>
    <lineage>
        <taxon>Bacteria</taxon>
        <taxon>Bacillati</taxon>
        <taxon>Bacillota</taxon>
        <taxon>Clostridia</taxon>
        <taxon>Lachnospirales</taxon>
        <taxon>Lachnospiraceae</taxon>
        <taxon>Enterocloster</taxon>
    </lineage>
</organism>
<dbReference type="PANTHER" id="PTHR43537">
    <property type="entry name" value="TRANSCRIPTIONAL REGULATOR, GNTR FAMILY"/>
    <property type="match status" value="1"/>
</dbReference>
<dbReference type="InterPro" id="IPR036390">
    <property type="entry name" value="WH_DNA-bd_sf"/>
</dbReference>
<dbReference type="InterPro" id="IPR008920">
    <property type="entry name" value="TF_FadR/GntR_C"/>
</dbReference>
<dbReference type="PATRIC" id="fig|999408.3.peg.1858"/>
<dbReference type="SUPFAM" id="SSF46785">
    <property type="entry name" value="Winged helix' DNA-binding domain"/>
    <property type="match status" value="1"/>
</dbReference>
<dbReference type="GeneID" id="57959802"/>
<reference evidence="5 6" key="1">
    <citation type="submission" date="2013-01" db="EMBL/GenBank/DDBJ databases">
        <title>The Genome Sequence of Clostridium clostridioforme 90A8.</title>
        <authorList>
            <consortium name="The Broad Institute Genome Sequencing Platform"/>
            <person name="Earl A."/>
            <person name="Ward D."/>
            <person name="Feldgarden M."/>
            <person name="Gevers D."/>
            <person name="Courvalin P."/>
            <person name="Lambert T."/>
            <person name="Walker B."/>
            <person name="Young S.K."/>
            <person name="Zeng Q."/>
            <person name="Gargeya S."/>
            <person name="Fitzgerald M."/>
            <person name="Haas B."/>
            <person name="Abouelleil A."/>
            <person name="Alvarado L."/>
            <person name="Arachchi H.M."/>
            <person name="Berlin A.M."/>
            <person name="Chapman S.B."/>
            <person name="Dewar J."/>
            <person name="Goldberg J."/>
            <person name="Griggs A."/>
            <person name="Gujja S."/>
            <person name="Hansen M."/>
            <person name="Howarth C."/>
            <person name="Imamovic A."/>
            <person name="Larimer J."/>
            <person name="McCowan C."/>
            <person name="Murphy C."/>
            <person name="Neiman D."/>
            <person name="Pearson M."/>
            <person name="Priest M."/>
            <person name="Roberts A."/>
            <person name="Saif S."/>
            <person name="Shea T."/>
            <person name="Sisk P."/>
            <person name="Sykes S."/>
            <person name="Wortman J."/>
            <person name="Nusbaum C."/>
            <person name="Birren B."/>
        </authorList>
    </citation>
    <scope>NUCLEOTIDE SEQUENCE [LARGE SCALE GENOMIC DNA]</scope>
    <source>
        <strain evidence="5 6">90A8</strain>
    </source>
</reference>
<dbReference type="Pfam" id="PF00392">
    <property type="entry name" value="GntR"/>
    <property type="match status" value="1"/>
</dbReference>
<keyword evidence="3" id="KW-0804">Transcription</keyword>
<gene>
    <name evidence="5" type="ORF">HMPREF1090_01725</name>
</gene>
<evidence type="ECO:0000313" key="6">
    <source>
        <dbReference type="Proteomes" id="UP000013085"/>
    </source>
</evidence>
<keyword evidence="2" id="KW-0238">DNA-binding</keyword>
<dbReference type="Gene3D" id="1.10.10.10">
    <property type="entry name" value="Winged helix-like DNA-binding domain superfamily/Winged helix DNA-binding domain"/>
    <property type="match status" value="1"/>
</dbReference>
<dbReference type="PANTHER" id="PTHR43537:SF5">
    <property type="entry name" value="UXU OPERON TRANSCRIPTIONAL REGULATOR"/>
    <property type="match status" value="1"/>
</dbReference>
<dbReference type="Pfam" id="PF07729">
    <property type="entry name" value="FCD"/>
    <property type="match status" value="1"/>
</dbReference>
<dbReference type="SMART" id="SM00895">
    <property type="entry name" value="FCD"/>
    <property type="match status" value="1"/>
</dbReference>
<dbReference type="PRINTS" id="PR00035">
    <property type="entry name" value="HTHGNTR"/>
</dbReference>
<proteinExistence type="predicted"/>
<evidence type="ECO:0000259" key="4">
    <source>
        <dbReference type="PROSITE" id="PS50949"/>
    </source>
</evidence>
<dbReference type="InterPro" id="IPR000524">
    <property type="entry name" value="Tscrpt_reg_HTH_GntR"/>
</dbReference>
<sequence>MIITHSNVTEQLVSYFKENIVSGAWKVGEKIPSENQLTETLGVSRASVRTAIQQMVGLGILESRHGKGTYVMDNQVDGMSANKGKITAQDCKDLQKVLEFRRIVETEACYLATRYATDEFINELQRCLDTMASNKVNKENFITADTAFHELICRESRNPLLEKSMSKVFEEACKDQGRTYELFGFKDGIYYHTLILNAIRSGDAKRARECMYEHLQAAIDKLNEPE</sequence>
<dbReference type="Proteomes" id="UP000013085">
    <property type="component" value="Unassembled WGS sequence"/>
</dbReference>
<accession>A0A0E2HC02</accession>
<dbReference type="HOGENOM" id="CLU_017584_9_1_9"/>
<evidence type="ECO:0000256" key="1">
    <source>
        <dbReference type="ARBA" id="ARBA00023015"/>
    </source>
</evidence>
<dbReference type="SMART" id="SM00345">
    <property type="entry name" value="HTH_GNTR"/>
    <property type="match status" value="1"/>
</dbReference>
<dbReference type="GO" id="GO:0003677">
    <property type="term" value="F:DNA binding"/>
    <property type="evidence" value="ECO:0007669"/>
    <property type="project" value="UniProtKB-KW"/>
</dbReference>